<dbReference type="Proteomes" id="UP000799771">
    <property type="component" value="Unassembled WGS sequence"/>
</dbReference>
<accession>A0A6A6ALR8</accession>
<name>A0A6A6ALR8_9PLEO</name>
<evidence type="ECO:0000313" key="2">
    <source>
        <dbReference type="EMBL" id="KAF2132068.1"/>
    </source>
</evidence>
<gene>
    <name evidence="2" type="ORF">P153DRAFT_429269</name>
</gene>
<sequence>MPALKVSHPGVTFYIFELQGTLQYTITHRGKPAREYELCEQDFDDNDAVLQDDSVAKVGPGTDASAVGVQLRVVKNDGVLSVVFERKDGGDANWAFNGMDDVTGGPRIASAATQTEVEASKCSTCGADRLREVDTSDGETQTEVKDMQDENTQTGKINMGDAMTQTSARHPEERVRIPRSRTMMGSNLSHSQVPEYKLR</sequence>
<dbReference type="EMBL" id="ML977501">
    <property type="protein sequence ID" value="KAF2132068.1"/>
    <property type="molecule type" value="Genomic_DNA"/>
</dbReference>
<dbReference type="RefSeq" id="XP_033526455.1">
    <property type="nucleotide sequence ID" value="XM_033672764.1"/>
</dbReference>
<organism evidence="2 3">
    <name type="scientific">Dothidotthia symphoricarpi CBS 119687</name>
    <dbReference type="NCBI Taxonomy" id="1392245"/>
    <lineage>
        <taxon>Eukaryota</taxon>
        <taxon>Fungi</taxon>
        <taxon>Dikarya</taxon>
        <taxon>Ascomycota</taxon>
        <taxon>Pezizomycotina</taxon>
        <taxon>Dothideomycetes</taxon>
        <taxon>Pleosporomycetidae</taxon>
        <taxon>Pleosporales</taxon>
        <taxon>Dothidotthiaceae</taxon>
        <taxon>Dothidotthia</taxon>
    </lineage>
</organism>
<keyword evidence="3" id="KW-1185">Reference proteome</keyword>
<feature type="compositionally biased region" description="Polar residues" evidence="1">
    <location>
        <begin position="183"/>
        <end position="192"/>
    </location>
</feature>
<evidence type="ECO:0000313" key="3">
    <source>
        <dbReference type="Proteomes" id="UP000799771"/>
    </source>
</evidence>
<reference evidence="2" key="1">
    <citation type="journal article" date="2020" name="Stud. Mycol.">
        <title>101 Dothideomycetes genomes: a test case for predicting lifestyles and emergence of pathogens.</title>
        <authorList>
            <person name="Haridas S."/>
            <person name="Albert R."/>
            <person name="Binder M."/>
            <person name="Bloem J."/>
            <person name="Labutti K."/>
            <person name="Salamov A."/>
            <person name="Andreopoulos B."/>
            <person name="Baker S."/>
            <person name="Barry K."/>
            <person name="Bills G."/>
            <person name="Bluhm B."/>
            <person name="Cannon C."/>
            <person name="Castanera R."/>
            <person name="Culley D."/>
            <person name="Daum C."/>
            <person name="Ezra D."/>
            <person name="Gonzalez J."/>
            <person name="Henrissat B."/>
            <person name="Kuo A."/>
            <person name="Liang C."/>
            <person name="Lipzen A."/>
            <person name="Lutzoni F."/>
            <person name="Magnuson J."/>
            <person name="Mondo S."/>
            <person name="Nolan M."/>
            <person name="Ohm R."/>
            <person name="Pangilinan J."/>
            <person name="Park H.-J."/>
            <person name="Ramirez L."/>
            <person name="Alfaro M."/>
            <person name="Sun H."/>
            <person name="Tritt A."/>
            <person name="Yoshinaga Y."/>
            <person name="Zwiers L.-H."/>
            <person name="Turgeon B."/>
            <person name="Goodwin S."/>
            <person name="Spatafora J."/>
            <person name="Crous P."/>
            <person name="Grigoriev I."/>
        </authorList>
    </citation>
    <scope>NUCLEOTIDE SEQUENCE</scope>
    <source>
        <strain evidence="2">CBS 119687</strain>
    </source>
</reference>
<feature type="region of interest" description="Disordered" evidence="1">
    <location>
        <begin position="133"/>
        <end position="199"/>
    </location>
</feature>
<protein>
    <submittedName>
        <fullName evidence="2">Uncharacterized protein</fullName>
    </submittedName>
</protein>
<dbReference type="OrthoDB" id="3797581at2759"/>
<dbReference type="AlphaFoldDB" id="A0A6A6ALR8"/>
<dbReference type="GeneID" id="54413196"/>
<evidence type="ECO:0000256" key="1">
    <source>
        <dbReference type="SAM" id="MobiDB-lite"/>
    </source>
</evidence>
<proteinExistence type="predicted"/>